<evidence type="ECO:0000256" key="1">
    <source>
        <dbReference type="SAM" id="MobiDB-lite"/>
    </source>
</evidence>
<comment type="caution">
    <text evidence="2">The sequence shown here is derived from an EMBL/GenBank/DDBJ whole genome shotgun (WGS) entry which is preliminary data.</text>
</comment>
<sequence length="421" mass="47420">MKAQTKSCSNLQSSKILGSKKNEKKQSEQISSVFLSHSKKNLDLKKISIRVKIPSRLSVNRDSSGSEKSFKAFDERQSECLTQIPGRKNSAKVSERIQITPKRPLTTTSNKFSNPKQTSLNTHAKKKSLPEFHINSNTLEKVKLSEKQTKPNPKKQIKTSVDPSPFFQHQYNVSSPCLTNFSLSDLQNSINQSTSIKSPTQVSISHSRVYSNSSIKRNNKKTLPGTHAKTISMHISDPKISNKQTTIIKNSNRIQKKTAPIYNKVFKSCLIAKMPISNVLECNESVLKTPEETNEVVNKNWIDVESLGNHGKTSDFVRDFEESYNKNFEDFKKTYLLGVESMNANLKKDIKSKNLENMTESTQGSGKNDRKSKGGMDKMSIPKLNLRKVKGCGVREEKIGELFDLDRSFLSVFSESESESN</sequence>
<feature type="region of interest" description="Disordered" evidence="1">
    <location>
        <begin position="353"/>
        <end position="380"/>
    </location>
</feature>
<gene>
    <name evidence="2" type="ORF">SteCoe_19607</name>
</gene>
<organism evidence="2 3">
    <name type="scientific">Stentor coeruleus</name>
    <dbReference type="NCBI Taxonomy" id="5963"/>
    <lineage>
        <taxon>Eukaryota</taxon>
        <taxon>Sar</taxon>
        <taxon>Alveolata</taxon>
        <taxon>Ciliophora</taxon>
        <taxon>Postciliodesmatophora</taxon>
        <taxon>Heterotrichea</taxon>
        <taxon>Heterotrichida</taxon>
        <taxon>Stentoridae</taxon>
        <taxon>Stentor</taxon>
    </lineage>
</organism>
<evidence type="ECO:0000313" key="2">
    <source>
        <dbReference type="EMBL" id="OMJ80201.1"/>
    </source>
</evidence>
<dbReference type="EMBL" id="MPUH01000434">
    <property type="protein sequence ID" value="OMJ80201.1"/>
    <property type="molecule type" value="Genomic_DNA"/>
</dbReference>
<feature type="compositionally biased region" description="Basic and acidic residues" evidence="1">
    <location>
        <begin position="367"/>
        <end position="376"/>
    </location>
</feature>
<reference evidence="2 3" key="1">
    <citation type="submission" date="2016-11" db="EMBL/GenBank/DDBJ databases">
        <title>The macronuclear genome of Stentor coeruleus: a giant cell with tiny introns.</title>
        <authorList>
            <person name="Slabodnick M."/>
            <person name="Ruby J.G."/>
            <person name="Reiff S.B."/>
            <person name="Swart E.C."/>
            <person name="Gosai S."/>
            <person name="Prabakaran S."/>
            <person name="Witkowska E."/>
            <person name="Larue G.E."/>
            <person name="Fisher S."/>
            <person name="Freeman R.M."/>
            <person name="Gunawardena J."/>
            <person name="Chu W."/>
            <person name="Stover N.A."/>
            <person name="Gregory B.D."/>
            <person name="Nowacki M."/>
            <person name="Derisi J."/>
            <person name="Roy S.W."/>
            <person name="Marshall W.F."/>
            <person name="Sood P."/>
        </authorList>
    </citation>
    <scope>NUCLEOTIDE SEQUENCE [LARGE SCALE GENOMIC DNA]</scope>
    <source>
        <strain evidence="2">WM001</strain>
    </source>
</reference>
<protein>
    <submittedName>
        <fullName evidence="2">Uncharacterized protein</fullName>
    </submittedName>
</protein>
<proteinExistence type="predicted"/>
<dbReference type="AlphaFoldDB" id="A0A1R2BU26"/>
<evidence type="ECO:0000313" key="3">
    <source>
        <dbReference type="Proteomes" id="UP000187209"/>
    </source>
</evidence>
<feature type="compositionally biased region" description="Polar residues" evidence="1">
    <location>
        <begin position="355"/>
        <end position="366"/>
    </location>
</feature>
<name>A0A1R2BU26_9CILI</name>
<accession>A0A1R2BU26</accession>
<dbReference type="Proteomes" id="UP000187209">
    <property type="component" value="Unassembled WGS sequence"/>
</dbReference>
<feature type="compositionally biased region" description="Polar residues" evidence="1">
    <location>
        <begin position="1"/>
        <end position="16"/>
    </location>
</feature>
<feature type="region of interest" description="Disordered" evidence="1">
    <location>
        <begin position="1"/>
        <end position="29"/>
    </location>
</feature>
<keyword evidence="3" id="KW-1185">Reference proteome</keyword>